<evidence type="ECO:0000313" key="2">
    <source>
        <dbReference type="EMBL" id="GHH47467.1"/>
    </source>
</evidence>
<sequence length="102" mass="11167">MRVRAEPRRREPTVVVSKNASPRVGKGKPSERRLASFAVWARGDAFIVAATMDFVRRGFAPYPHSNPSSAGRGALESNSPHQPKLSVPFIIAQCPGNEQKKV</sequence>
<keyword evidence="3" id="KW-1185">Reference proteome</keyword>
<dbReference type="Proteomes" id="UP000623958">
    <property type="component" value="Unassembled WGS sequence"/>
</dbReference>
<name>A0A919KGY4_9XANT</name>
<feature type="region of interest" description="Disordered" evidence="1">
    <location>
        <begin position="62"/>
        <end position="89"/>
    </location>
</feature>
<organism evidence="2 3">
    <name type="scientific">Xanthomonas boreopolis</name>
    <dbReference type="NCBI Taxonomy" id="86183"/>
    <lineage>
        <taxon>Bacteria</taxon>
        <taxon>Pseudomonadati</taxon>
        <taxon>Pseudomonadota</taxon>
        <taxon>Gammaproteobacteria</taxon>
        <taxon>Lysobacterales</taxon>
        <taxon>Lysobacteraceae</taxon>
        <taxon>Xanthomonas</taxon>
    </lineage>
</organism>
<evidence type="ECO:0000256" key="1">
    <source>
        <dbReference type="SAM" id="MobiDB-lite"/>
    </source>
</evidence>
<proteinExistence type="predicted"/>
<accession>A0A919KGY4</accession>
<protein>
    <submittedName>
        <fullName evidence="2">Uncharacterized protein</fullName>
    </submittedName>
</protein>
<evidence type="ECO:0000313" key="3">
    <source>
        <dbReference type="Proteomes" id="UP000623958"/>
    </source>
</evidence>
<reference evidence="2" key="2">
    <citation type="submission" date="2020-09" db="EMBL/GenBank/DDBJ databases">
        <authorList>
            <person name="Sun Q."/>
            <person name="Ohkuma M."/>
        </authorList>
    </citation>
    <scope>NUCLEOTIDE SEQUENCE</scope>
    <source>
        <strain evidence="2">JCM 13306</strain>
    </source>
</reference>
<feature type="compositionally biased region" description="Basic and acidic residues" evidence="1">
    <location>
        <begin position="1"/>
        <end position="12"/>
    </location>
</feature>
<dbReference type="AlphaFoldDB" id="A0A919KGY4"/>
<dbReference type="EMBL" id="BNBA01000002">
    <property type="protein sequence ID" value="GHH47467.1"/>
    <property type="molecule type" value="Genomic_DNA"/>
</dbReference>
<reference evidence="2" key="1">
    <citation type="journal article" date="2014" name="Int. J. Syst. Evol. Microbiol.">
        <title>Complete genome sequence of Corynebacterium casei LMG S-19264T (=DSM 44701T), isolated from a smear-ripened cheese.</title>
        <authorList>
            <consortium name="US DOE Joint Genome Institute (JGI-PGF)"/>
            <person name="Walter F."/>
            <person name="Albersmeier A."/>
            <person name="Kalinowski J."/>
            <person name="Ruckert C."/>
        </authorList>
    </citation>
    <scope>NUCLEOTIDE SEQUENCE</scope>
    <source>
        <strain evidence="2">JCM 13306</strain>
    </source>
</reference>
<gene>
    <name evidence="2" type="ORF">GCM10009090_03960</name>
</gene>
<feature type="region of interest" description="Disordered" evidence="1">
    <location>
        <begin position="1"/>
        <end position="29"/>
    </location>
</feature>
<comment type="caution">
    <text evidence="2">The sequence shown here is derived from an EMBL/GenBank/DDBJ whole genome shotgun (WGS) entry which is preliminary data.</text>
</comment>